<evidence type="ECO:0000259" key="9">
    <source>
        <dbReference type="Pfam" id="PF17785"/>
    </source>
</evidence>
<feature type="domain" description="S-adenosylmethionine-dependent methyltransferase" evidence="8">
    <location>
        <begin position="199"/>
        <end position="384"/>
    </location>
</feature>
<comment type="similarity">
    <text evidence="6">Belongs to the methyltransferase superfamily. RlmI family.</text>
</comment>
<reference evidence="10 11" key="1">
    <citation type="submission" date="2019-02" db="EMBL/GenBank/DDBJ databases">
        <title>Deep-cultivation of Planctomycetes and their phenomic and genomic characterization uncovers novel biology.</title>
        <authorList>
            <person name="Wiegand S."/>
            <person name="Jogler M."/>
            <person name="Boedeker C."/>
            <person name="Pinto D."/>
            <person name="Vollmers J."/>
            <person name="Rivas-Marin E."/>
            <person name="Kohn T."/>
            <person name="Peeters S.H."/>
            <person name="Heuer A."/>
            <person name="Rast P."/>
            <person name="Oberbeckmann S."/>
            <person name="Bunk B."/>
            <person name="Jeske O."/>
            <person name="Meyerdierks A."/>
            <person name="Storesund J.E."/>
            <person name="Kallscheuer N."/>
            <person name="Luecker S."/>
            <person name="Lage O.M."/>
            <person name="Pohl T."/>
            <person name="Merkel B.J."/>
            <person name="Hornburger P."/>
            <person name="Mueller R.-W."/>
            <person name="Bruemmer F."/>
            <person name="Labrenz M."/>
            <person name="Spormann A.M."/>
            <person name="Op den Camp H."/>
            <person name="Overmann J."/>
            <person name="Amann R."/>
            <person name="Jetten M.S.M."/>
            <person name="Mascher T."/>
            <person name="Medema M.H."/>
            <person name="Devos D.P."/>
            <person name="Kaster A.-K."/>
            <person name="Ovreas L."/>
            <person name="Rohde M."/>
            <person name="Galperin M.Y."/>
            <person name="Jogler C."/>
        </authorList>
    </citation>
    <scope>NUCLEOTIDE SEQUENCE [LARGE SCALE GENOMIC DNA]</scope>
    <source>
        <strain evidence="10 11">Mal4</strain>
    </source>
</reference>
<evidence type="ECO:0000256" key="4">
    <source>
        <dbReference type="ARBA" id="ARBA00022679"/>
    </source>
</evidence>
<sequence>MNATPPGHHRSRSQPRRPARPPLSGELLRGRSLELPASLPRIVVKSPTSHPLLYRKRLGEFDRNARHGDLVQLVLPSGEHFGYGLFNPRAEIGVRVLSREAAPPDEAWWAARIRSAVELRRAVLNLDDSTSAYRVIHAESDGLPGLVADRLGPVLSIEVFSLAMYQRAEAIAGLLTDALGTEQTVIQAGPQTLEQEGFDAEPKWLTPPASRLEIQEFGTRFAIDFSAGHKTGFFCDQRDNRRRLAEFCSGADVLDLCCYTGGFSVQAARLGKASSVTGVDLDEQAIEIAKKNANLNQTRVRFVHADAFNYLRDMLRAERQFDVVVLDPPKLIRTRSEQEEGRRKYYDFNRLAMQLVKPGGLLLTCSCSGLMSQELFLRTVSSAVPGNRRGQILFRTSAGPDHPVATDCWETDYLKAYWVRVL</sequence>
<evidence type="ECO:0000256" key="7">
    <source>
        <dbReference type="SAM" id="MobiDB-lite"/>
    </source>
</evidence>
<keyword evidence="4 10" id="KW-0808">Transferase</keyword>
<dbReference type="GO" id="GO:0005737">
    <property type="term" value="C:cytoplasm"/>
    <property type="evidence" value="ECO:0007669"/>
    <property type="project" value="UniProtKB-SubCell"/>
</dbReference>
<keyword evidence="2" id="KW-0963">Cytoplasm</keyword>
<feature type="region of interest" description="Disordered" evidence="7">
    <location>
        <begin position="1"/>
        <end position="25"/>
    </location>
</feature>
<dbReference type="GO" id="GO:0008168">
    <property type="term" value="F:methyltransferase activity"/>
    <property type="evidence" value="ECO:0007669"/>
    <property type="project" value="UniProtKB-KW"/>
</dbReference>
<dbReference type="CDD" id="cd11572">
    <property type="entry name" value="RlmI_M_like"/>
    <property type="match status" value="1"/>
</dbReference>
<gene>
    <name evidence="10" type="primary">rlmI_2</name>
    <name evidence="10" type="ORF">Mal4_53480</name>
</gene>
<dbReference type="InterPro" id="IPR019614">
    <property type="entry name" value="SAM-dep_methyl-trfase"/>
</dbReference>
<dbReference type="InterPro" id="IPR041532">
    <property type="entry name" value="RlmI-like_PUA"/>
</dbReference>
<evidence type="ECO:0000259" key="8">
    <source>
        <dbReference type="Pfam" id="PF10672"/>
    </source>
</evidence>
<dbReference type="OrthoDB" id="9805492at2"/>
<dbReference type="RefSeq" id="WP_145372218.1">
    <property type="nucleotide sequence ID" value="NZ_CP036275.1"/>
</dbReference>
<dbReference type="Proteomes" id="UP000320496">
    <property type="component" value="Chromosome"/>
</dbReference>
<accession>A0A517ZER1</accession>
<dbReference type="GO" id="GO:0032259">
    <property type="term" value="P:methylation"/>
    <property type="evidence" value="ECO:0007669"/>
    <property type="project" value="UniProtKB-KW"/>
</dbReference>
<dbReference type="SUPFAM" id="SSF88697">
    <property type="entry name" value="PUA domain-like"/>
    <property type="match status" value="1"/>
</dbReference>
<evidence type="ECO:0000256" key="5">
    <source>
        <dbReference type="ARBA" id="ARBA00022691"/>
    </source>
</evidence>
<dbReference type="InterPro" id="IPR036974">
    <property type="entry name" value="PUA_sf"/>
</dbReference>
<proteinExistence type="inferred from homology"/>
<evidence type="ECO:0000256" key="2">
    <source>
        <dbReference type="ARBA" id="ARBA00022490"/>
    </source>
</evidence>
<dbReference type="Gene3D" id="3.40.50.150">
    <property type="entry name" value="Vaccinia Virus protein VP39"/>
    <property type="match status" value="1"/>
</dbReference>
<name>A0A517ZER1_9PLAN</name>
<keyword evidence="5" id="KW-0949">S-adenosyl-L-methionine</keyword>
<comment type="subcellular location">
    <subcellularLocation>
        <location evidence="1">Cytoplasm</location>
    </subcellularLocation>
</comment>
<feature type="compositionally biased region" description="Basic residues" evidence="7">
    <location>
        <begin position="7"/>
        <end position="19"/>
    </location>
</feature>
<dbReference type="Gene3D" id="3.30.750.80">
    <property type="entry name" value="RNA methyltransferase domain (HRMD) like"/>
    <property type="match status" value="1"/>
</dbReference>
<dbReference type="Pfam" id="PF17785">
    <property type="entry name" value="PUA_3"/>
    <property type="match status" value="1"/>
</dbReference>
<dbReference type="KEGG" id="mri:Mal4_53480"/>
<evidence type="ECO:0000256" key="3">
    <source>
        <dbReference type="ARBA" id="ARBA00022603"/>
    </source>
</evidence>
<organism evidence="10 11">
    <name type="scientific">Maioricimonas rarisocia</name>
    <dbReference type="NCBI Taxonomy" id="2528026"/>
    <lineage>
        <taxon>Bacteria</taxon>
        <taxon>Pseudomonadati</taxon>
        <taxon>Planctomycetota</taxon>
        <taxon>Planctomycetia</taxon>
        <taxon>Planctomycetales</taxon>
        <taxon>Planctomycetaceae</taxon>
        <taxon>Maioricimonas</taxon>
    </lineage>
</organism>
<dbReference type="SUPFAM" id="SSF53335">
    <property type="entry name" value="S-adenosyl-L-methionine-dependent methyltransferases"/>
    <property type="match status" value="1"/>
</dbReference>
<dbReference type="AlphaFoldDB" id="A0A517ZER1"/>
<evidence type="ECO:0000256" key="1">
    <source>
        <dbReference type="ARBA" id="ARBA00004496"/>
    </source>
</evidence>
<evidence type="ECO:0000256" key="6">
    <source>
        <dbReference type="ARBA" id="ARBA00038091"/>
    </source>
</evidence>
<dbReference type="PANTHER" id="PTHR42873:SF1">
    <property type="entry name" value="S-ADENOSYLMETHIONINE-DEPENDENT METHYLTRANSFERASE DOMAIN-CONTAINING PROTEIN"/>
    <property type="match status" value="1"/>
</dbReference>
<evidence type="ECO:0000313" key="10">
    <source>
        <dbReference type="EMBL" id="QDU40985.1"/>
    </source>
</evidence>
<dbReference type="Gene3D" id="2.30.130.10">
    <property type="entry name" value="PUA domain"/>
    <property type="match status" value="1"/>
</dbReference>
<dbReference type="InterPro" id="IPR029063">
    <property type="entry name" value="SAM-dependent_MTases_sf"/>
</dbReference>
<keyword evidence="11" id="KW-1185">Reference proteome</keyword>
<dbReference type="CDD" id="cd02440">
    <property type="entry name" value="AdoMet_MTases"/>
    <property type="match status" value="1"/>
</dbReference>
<dbReference type="PANTHER" id="PTHR42873">
    <property type="entry name" value="RIBOSOMAL RNA LARGE SUBUNIT METHYLTRANSFERASE"/>
    <property type="match status" value="1"/>
</dbReference>
<evidence type="ECO:0000313" key="11">
    <source>
        <dbReference type="Proteomes" id="UP000320496"/>
    </source>
</evidence>
<dbReference type="InterPro" id="IPR015947">
    <property type="entry name" value="PUA-like_sf"/>
</dbReference>
<feature type="domain" description="RlmI-like PUA" evidence="9">
    <location>
        <begin position="50"/>
        <end position="99"/>
    </location>
</feature>
<dbReference type="EMBL" id="CP036275">
    <property type="protein sequence ID" value="QDU40985.1"/>
    <property type="molecule type" value="Genomic_DNA"/>
</dbReference>
<dbReference type="GO" id="GO:0003723">
    <property type="term" value="F:RNA binding"/>
    <property type="evidence" value="ECO:0007669"/>
    <property type="project" value="InterPro"/>
</dbReference>
<dbReference type="EC" id="2.1.1.191" evidence="10"/>
<dbReference type="Pfam" id="PF10672">
    <property type="entry name" value="Methyltrans_SAM"/>
    <property type="match status" value="1"/>
</dbReference>
<protein>
    <submittedName>
        <fullName evidence="10">Ribosomal RNA large subunit methyltransferase I</fullName>
        <ecNumber evidence="10">2.1.1.191</ecNumber>
    </submittedName>
</protein>
<keyword evidence="3 10" id="KW-0489">Methyltransferase</keyword>